<evidence type="ECO:0000256" key="1">
    <source>
        <dbReference type="ARBA" id="ARBA00023152"/>
    </source>
</evidence>
<dbReference type="InterPro" id="IPR001345">
    <property type="entry name" value="PG/BPGM_mutase_AS"/>
</dbReference>
<dbReference type="PIRSF" id="PIRSF000709">
    <property type="entry name" value="6PFK_2-Ptase"/>
    <property type="match status" value="1"/>
</dbReference>
<dbReference type="CDD" id="cd07067">
    <property type="entry name" value="HP_PGM_like"/>
    <property type="match status" value="1"/>
</dbReference>
<sequence>MPAELYILRHGQTRFNAERRLQGQCNSPLTTLGEQQARAMGITLQQQISDIHQWRIISSPLGRTLQTSQLVCEGLGISRAAIATDARVQEVGLGQWEQCQISEILAANPELQHRQDWYLHAPQGEGFDATCVRLKSWLSELNVTDKLIVVSHGLTGMILRALLLNIPYDKIWLQERPQDALFHYRQGTLQRIAVEPQLLRQPNAALAG</sequence>
<dbReference type="PROSITE" id="PS00175">
    <property type="entry name" value="PG_MUTASE"/>
    <property type="match status" value="1"/>
</dbReference>
<proteinExistence type="predicted"/>
<evidence type="ECO:0000313" key="3">
    <source>
        <dbReference type="EMBL" id="QUN05606.1"/>
    </source>
</evidence>
<dbReference type="PANTHER" id="PTHR48100">
    <property type="entry name" value="BROAD-SPECIFICITY PHOSPHATASE YOR283W-RELATED"/>
    <property type="match status" value="1"/>
</dbReference>
<organism evidence="3 4">
    <name type="scientific">Shewanella yunxiaonensis</name>
    <dbReference type="NCBI Taxonomy" id="2829809"/>
    <lineage>
        <taxon>Bacteria</taxon>
        <taxon>Pseudomonadati</taxon>
        <taxon>Pseudomonadota</taxon>
        <taxon>Gammaproteobacteria</taxon>
        <taxon>Alteromonadales</taxon>
        <taxon>Shewanellaceae</taxon>
        <taxon>Shewanella</taxon>
    </lineage>
</organism>
<dbReference type="Proteomes" id="UP000679575">
    <property type="component" value="Chromosome"/>
</dbReference>
<dbReference type="Pfam" id="PF00300">
    <property type="entry name" value="His_Phos_1"/>
    <property type="match status" value="1"/>
</dbReference>
<dbReference type="Gene3D" id="3.40.50.1240">
    <property type="entry name" value="Phosphoglycerate mutase-like"/>
    <property type="match status" value="1"/>
</dbReference>
<dbReference type="InterPro" id="IPR050275">
    <property type="entry name" value="PGM_Phosphatase"/>
</dbReference>
<keyword evidence="4" id="KW-1185">Reference proteome</keyword>
<dbReference type="SMART" id="SM00855">
    <property type="entry name" value="PGAM"/>
    <property type="match status" value="1"/>
</dbReference>
<dbReference type="PANTHER" id="PTHR48100:SF1">
    <property type="entry name" value="HISTIDINE PHOSPHATASE FAMILY PROTEIN-RELATED"/>
    <property type="match status" value="1"/>
</dbReference>
<accession>A0ABX7YU08</accession>
<dbReference type="SUPFAM" id="SSF53254">
    <property type="entry name" value="Phosphoglycerate mutase-like"/>
    <property type="match status" value="1"/>
</dbReference>
<reference evidence="3 4" key="1">
    <citation type="submission" date="2021-04" db="EMBL/GenBank/DDBJ databases">
        <title>Novel species identification of genus Shewanella.</title>
        <authorList>
            <person name="Liu G."/>
        </authorList>
    </citation>
    <scope>NUCLEOTIDE SEQUENCE [LARGE SCALE GENOMIC DNA]</scope>
    <source>
        <strain evidence="3 4">FJAT-54481</strain>
    </source>
</reference>
<dbReference type="InterPro" id="IPR013078">
    <property type="entry name" value="His_Pase_superF_clade-1"/>
</dbReference>
<dbReference type="InterPro" id="IPR029033">
    <property type="entry name" value="His_PPase_superfam"/>
</dbReference>
<dbReference type="EMBL" id="CP073587">
    <property type="protein sequence ID" value="QUN05606.1"/>
    <property type="molecule type" value="Genomic_DNA"/>
</dbReference>
<evidence type="ECO:0000256" key="2">
    <source>
        <dbReference type="ARBA" id="ARBA00023235"/>
    </source>
</evidence>
<keyword evidence="1" id="KW-0324">Glycolysis</keyword>
<gene>
    <name evidence="3" type="ORF">KDN34_15680</name>
</gene>
<evidence type="ECO:0000313" key="4">
    <source>
        <dbReference type="Proteomes" id="UP000679575"/>
    </source>
</evidence>
<protein>
    <submittedName>
        <fullName evidence="3">Histidine phosphatase family protein</fullName>
    </submittedName>
</protein>
<name>A0ABX7YU08_9GAMM</name>
<keyword evidence="2" id="KW-0413">Isomerase</keyword>
<dbReference type="RefSeq" id="WP_212594635.1">
    <property type="nucleotide sequence ID" value="NZ_CP073587.1"/>
</dbReference>